<dbReference type="AlphaFoldDB" id="A0A1H9A4A3"/>
<dbReference type="EC" id="4.1.3.38" evidence="8 12"/>
<dbReference type="InterPro" id="IPR017824">
    <property type="entry name" value="Aminodeoxychorismate_lyase_IV"/>
</dbReference>
<sequence length="269" mass="30101">MILVNGQSVDVLPVDDRGLQYGDGLFETLRIQGGRVCHWPLHLERLQEGCQRLGIVMPQRALLEAEASQVAAHYPDGVLKLVVTRGSGPRGYRPPDTPSPTRILIGRQTPASRLCWSRTGVQVRICQMRLSTNPVLAGIKHLNRLEQVLARSEWAEDDQEGLMLDGDNHVVEGTMTNLFLLQGGRLFTPLLDRCGIAGITRRRIMALAQRRGMACIQSRITLDDLYRADGLFLCNTLIGIWPVRLLEGRQRPVPDEVHQLHQQLVDDQG</sequence>
<keyword evidence="4 14" id="KW-0663">Pyridoxal phosphate</keyword>
<comment type="similarity">
    <text evidence="2 13">Belongs to the class-IV pyridoxal-phosphate-dependent aminotransferase family.</text>
</comment>
<dbReference type="EMBL" id="FOFO01000004">
    <property type="protein sequence ID" value="SEP71341.1"/>
    <property type="molecule type" value="Genomic_DNA"/>
</dbReference>
<dbReference type="Pfam" id="PF01063">
    <property type="entry name" value="Aminotran_4"/>
    <property type="match status" value="1"/>
</dbReference>
<dbReference type="InterPro" id="IPR043131">
    <property type="entry name" value="BCAT-like_N"/>
</dbReference>
<comment type="pathway">
    <text evidence="7">Cofactor biosynthesis; tetrahydrofolate biosynthesis; 4-aminobenzoate from chorismate: step 2/2.</text>
</comment>
<dbReference type="GO" id="GO:0008696">
    <property type="term" value="F:4-amino-4-deoxychorismate lyase activity"/>
    <property type="evidence" value="ECO:0007669"/>
    <property type="project" value="UniProtKB-UniRule"/>
</dbReference>
<name>A0A1H9A4A3_9GAMM</name>
<gene>
    <name evidence="15" type="ORF">SAMN05421693_10435</name>
</gene>
<dbReference type="FunFam" id="3.20.10.10:FF:000002">
    <property type="entry name" value="D-alanine aminotransferase"/>
    <property type="match status" value="1"/>
</dbReference>
<dbReference type="OrthoDB" id="9805628at2"/>
<comment type="function">
    <text evidence="10">Involved in the biosynthesis of p-aminobenzoate (PABA), a precursor of tetrahydrofolate. Converts 4-amino-4-deoxychorismate into 4-aminobenzoate (PABA) and pyruvate.</text>
</comment>
<dbReference type="InterPro" id="IPR043132">
    <property type="entry name" value="BCAT-like_C"/>
</dbReference>
<dbReference type="RefSeq" id="WP_090203643.1">
    <property type="nucleotide sequence ID" value="NZ_FOFO01000004.1"/>
</dbReference>
<keyword evidence="16" id="KW-1185">Reference proteome</keyword>
<dbReference type="GO" id="GO:0046656">
    <property type="term" value="P:folic acid biosynthetic process"/>
    <property type="evidence" value="ECO:0007669"/>
    <property type="project" value="UniProtKB-KW"/>
</dbReference>
<evidence type="ECO:0000256" key="11">
    <source>
        <dbReference type="ARBA" id="ARBA00069174"/>
    </source>
</evidence>
<dbReference type="InterPro" id="IPR018300">
    <property type="entry name" value="Aminotrans_IV_CS"/>
</dbReference>
<protein>
    <recommendedName>
        <fullName evidence="11 12">Aminodeoxychorismate lyase</fullName>
        <ecNumber evidence="8 12">4.1.3.38</ecNumber>
    </recommendedName>
</protein>
<keyword evidence="5" id="KW-0289">Folate biosynthesis</keyword>
<dbReference type="STRING" id="867345.SAMN05421693_10435"/>
<evidence type="ECO:0000256" key="4">
    <source>
        <dbReference type="ARBA" id="ARBA00022898"/>
    </source>
</evidence>
<dbReference type="GO" id="GO:0030170">
    <property type="term" value="F:pyridoxal phosphate binding"/>
    <property type="evidence" value="ECO:0007669"/>
    <property type="project" value="InterPro"/>
</dbReference>
<dbReference type="InterPro" id="IPR036038">
    <property type="entry name" value="Aminotransferase-like"/>
</dbReference>
<dbReference type="NCBIfam" id="NF004761">
    <property type="entry name" value="PRK06092.1"/>
    <property type="match status" value="1"/>
</dbReference>
<comment type="catalytic activity">
    <reaction evidence="9">
        <text>4-amino-4-deoxychorismate = 4-aminobenzoate + pyruvate + H(+)</text>
        <dbReference type="Rhea" id="RHEA:16201"/>
        <dbReference type="ChEBI" id="CHEBI:15361"/>
        <dbReference type="ChEBI" id="CHEBI:15378"/>
        <dbReference type="ChEBI" id="CHEBI:17836"/>
        <dbReference type="ChEBI" id="CHEBI:58406"/>
        <dbReference type="EC" id="4.1.3.38"/>
    </reaction>
</comment>
<comment type="cofactor">
    <cofactor evidence="1 14">
        <name>pyridoxal 5'-phosphate</name>
        <dbReference type="ChEBI" id="CHEBI:597326"/>
    </cofactor>
</comment>
<evidence type="ECO:0000256" key="12">
    <source>
        <dbReference type="NCBIfam" id="TIGR03461"/>
    </source>
</evidence>
<proteinExistence type="inferred from homology"/>
<keyword evidence="6 15" id="KW-0456">Lyase</keyword>
<evidence type="ECO:0000313" key="16">
    <source>
        <dbReference type="Proteomes" id="UP000199496"/>
    </source>
</evidence>
<dbReference type="Gene3D" id="3.20.10.10">
    <property type="entry name" value="D-amino Acid Aminotransferase, subunit A, domain 2"/>
    <property type="match status" value="1"/>
</dbReference>
<dbReference type="InterPro" id="IPR001544">
    <property type="entry name" value="Aminotrans_IV"/>
</dbReference>
<dbReference type="CDD" id="cd01559">
    <property type="entry name" value="ADCL_like"/>
    <property type="match status" value="1"/>
</dbReference>
<dbReference type="InterPro" id="IPR050571">
    <property type="entry name" value="Class-IV_PLP-Dep_Aminotrnsfr"/>
</dbReference>
<evidence type="ECO:0000256" key="6">
    <source>
        <dbReference type="ARBA" id="ARBA00023239"/>
    </source>
</evidence>
<evidence type="ECO:0000256" key="5">
    <source>
        <dbReference type="ARBA" id="ARBA00022909"/>
    </source>
</evidence>
<evidence type="ECO:0000313" key="15">
    <source>
        <dbReference type="EMBL" id="SEP71341.1"/>
    </source>
</evidence>
<dbReference type="PANTHER" id="PTHR42743:SF2">
    <property type="entry name" value="AMINODEOXYCHORISMATE LYASE"/>
    <property type="match status" value="1"/>
</dbReference>
<evidence type="ECO:0000256" key="3">
    <source>
        <dbReference type="ARBA" id="ARBA00011738"/>
    </source>
</evidence>
<dbReference type="NCBIfam" id="TIGR03461">
    <property type="entry name" value="pabC_Proteo"/>
    <property type="match status" value="1"/>
</dbReference>
<evidence type="ECO:0000256" key="14">
    <source>
        <dbReference type="RuleBase" id="RU004516"/>
    </source>
</evidence>
<dbReference type="PANTHER" id="PTHR42743">
    <property type="entry name" value="AMINO-ACID AMINOTRANSFERASE"/>
    <property type="match status" value="1"/>
</dbReference>
<reference evidence="15 16" key="1">
    <citation type="submission" date="2016-10" db="EMBL/GenBank/DDBJ databases">
        <authorList>
            <person name="de Groot N.N."/>
        </authorList>
    </citation>
    <scope>NUCLEOTIDE SEQUENCE [LARGE SCALE GENOMIC DNA]</scope>
    <source>
        <strain evidence="15 16">B7-7</strain>
    </source>
</reference>
<organism evidence="15 16">
    <name type="scientific">Ectothiorhodospira magna</name>
    <dbReference type="NCBI Taxonomy" id="867345"/>
    <lineage>
        <taxon>Bacteria</taxon>
        <taxon>Pseudomonadati</taxon>
        <taxon>Pseudomonadota</taxon>
        <taxon>Gammaproteobacteria</taxon>
        <taxon>Chromatiales</taxon>
        <taxon>Ectothiorhodospiraceae</taxon>
        <taxon>Ectothiorhodospira</taxon>
    </lineage>
</organism>
<comment type="subunit">
    <text evidence="3">Homodimer.</text>
</comment>
<dbReference type="PROSITE" id="PS00770">
    <property type="entry name" value="AA_TRANSFER_CLASS_4"/>
    <property type="match status" value="1"/>
</dbReference>
<dbReference type="SUPFAM" id="SSF56752">
    <property type="entry name" value="D-aminoacid aminotransferase-like PLP-dependent enzymes"/>
    <property type="match status" value="1"/>
</dbReference>
<evidence type="ECO:0000256" key="7">
    <source>
        <dbReference type="ARBA" id="ARBA00035633"/>
    </source>
</evidence>
<accession>A0A1H9A4A3</accession>
<dbReference type="Proteomes" id="UP000199496">
    <property type="component" value="Unassembled WGS sequence"/>
</dbReference>
<evidence type="ECO:0000256" key="8">
    <source>
        <dbReference type="ARBA" id="ARBA00035676"/>
    </source>
</evidence>
<evidence type="ECO:0000256" key="9">
    <source>
        <dbReference type="ARBA" id="ARBA00049529"/>
    </source>
</evidence>
<dbReference type="GO" id="GO:0008153">
    <property type="term" value="P:4-aminobenzoate biosynthetic process"/>
    <property type="evidence" value="ECO:0007669"/>
    <property type="project" value="UniProtKB-UniRule"/>
</dbReference>
<evidence type="ECO:0000256" key="13">
    <source>
        <dbReference type="RuleBase" id="RU004106"/>
    </source>
</evidence>
<dbReference type="Gene3D" id="3.30.470.10">
    <property type="match status" value="1"/>
</dbReference>
<dbReference type="GO" id="GO:0005829">
    <property type="term" value="C:cytosol"/>
    <property type="evidence" value="ECO:0007669"/>
    <property type="project" value="TreeGrafter"/>
</dbReference>
<evidence type="ECO:0000256" key="2">
    <source>
        <dbReference type="ARBA" id="ARBA00009320"/>
    </source>
</evidence>
<evidence type="ECO:0000256" key="1">
    <source>
        <dbReference type="ARBA" id="ARBA00001933"/>
    </source>
</evidence>
<evidence type="ECO:0000256" key="10">
    <source>
        <dbReference type="ARBA" id="ARBA00054027"/>
    </source>
</evidence>